<dbReference type="Proteomes" id="UP000055024">
    <property type="component" value="Unassembled WGS sequence"/>
</dbReference>
<dbReference type="AlphaFoldDB" id="A0A0V1GEC6"/>
<protein>
    <submittedName>
        <fullName evidence="2">Uncharacterized protein</fullName>
    </submittedName>
</protein>
<sequence>MQAMHRMMANGALVQRCRLRGYCGICYMDINVLPVPSNHFLTQQGKQLNQWEERRQPSGQQRERMKKSALK</sequence>
<evidence type="ECO:0000313" key="3">
    <source>
        <dbReference type="Proteomes" id="UP000055024"/>
    </source>
</evidence>
<evidence type="ECO:0000256" key="1">
    <source>
        <dbReference type="SAM" id="MobiDB-lite"/>
    </source>
</evidence>
<name>A0A0V1GEC6_9BILA</name>
<evidence type="ECO:0000313" key="2">
    <source>
        <dbReference type="EMBL" id="KRY96549.1"/>
    </source>
</evidence>
<dbReference type="EMBL" id="JYDP01002733">
    <property type="protein sequence ID" value="KRY96549.1"/>
    <property type="molecule type" value="Genomic_DNA"/>
</dbReference>
<feature type="region of interest" description="Disordered" evidence="1">
    <location>
        <begin position="48"/>
        <end position="71"/>
    </location>
</feature>
<comment type="caution">
    <text evidence="2">The sequence shown here is derived from an EMBL/GenBank/DDBJ whole genome shotgun (WGS) entry which is preliminary data.</text>
</comment>
<reference evidence="2 3" key="1">
    <citation type="submission" date="2015-01" db="EMBL/GenBank/DDBJ databases">
        <title>Evolution of Trichinella species and genotypes.</title>
        <authorList>
            <person name="Korhonen P.K."/>
            <person name="Edoardo P."/>
            <person name="Giuseppe L.R."/>
            <person name="Gasser R.B."/>
        </authorList>
    </citation>
    <scope>NUCLEOTIDE SEQUENCE [LARGE SCALE GENOMIC DNA]</scope>
    <source>
        <strain evidence="2">ISS1029</strain>
    </source>
</reference>
<accession>A0A0V1GEC6</accession>
<proteinExistence type="predicted"/>
<feature type="non-terminal residue" evidence="2">
    <location>
        <position position="71"/>
    </location>
</feature>
<gene>
    <name evidence="2" type="ORF">T11_18164</name>
</gene>
<keyword evidence="3" id="KW-1185">Reference proteome</keyword>
<organism evidence="2 3">
    <name type="scientific">Trichinella zimbabwensis</name>
    <dbReference type="NCBI Taxonomy" id="268475"/>
    <lineage>
        <taxon>Eukaryota</taxon>
        <taxon>Metazoa</taxon>
        <taxon>Ecdysozoa</taxon>
        <taxon>Nematoda</taxon>
        <taxon>Enoplea</taxon>
        <taxon>Dorylaimia</taxon>
        <taxon>Trichinellida</taxon>
        <taxon>Trichinellidae</taxon>
        <taxon>Trichinella</taxon>
    </lineage>
</organism>